<protein>
    <submittedName>
        <fullName evidence="2">Uncharacterized protein</fullName>
    </submittedName>
</protein>
<dbReference type="AlphaFoldDB" id="A0A8U8ANW8"/>
<organism evidence="2 3">
    <name type="scientific">Geospiza parvula</name>
    <name type="common">Small tree-finch</name>
    <name type="synonym">Camarhynchus parvulus</name>
    <dbReference type="NCBI Taxonomy" id="87175"/>
    <lineage>
        <taxon>Eukaryota</taxon>
        <taxon>Metazoa</taxon>
        <taxon>Chordata</taxon>
        <taxon>Craniata</taxon>
        <taxon>Vertebrata</taxon>
        <taxon>Euteleostomi</taxon>
        <taxon>Archelosauria</taxon>
        <taxon>Archosauria</taxon>
        <taxon>Dinosauria</taxon>
        <taxon>Saurischia</taxon>
        <taxon>Theropoda</taxon>
        <taxon>Coelurosauria</taxon>
        <taxon>Aves</taxon>
        <taxon>Neognathae</taxon>
        <taxon>Neoaves</taxon>
        <taxon>Telluraves</taxon>
        <taxon>Australaves</taxon>
        <taxon>Passeriformes</taxon>
        <taxon>Thraupidae</taxon>
        <taxon>Camarhynchus</taxon>
    </lineage>
</organism>
<dbReference type="Ensembl" id="ENSCPVT00000027802.1">
    <property type="protein sequence ID" value="ENSCPVP00000024124.1"/>
    <property type="gene ID" value="ENSCPVG00000018415.1"/>
</dbReference>
<evidence type="ECO:0000313" key="2">
    <source>
        <dbReference type="Ensembl" id="ENSCPVP00000024124.1"/>
    </source>
</evidence>
<feature type="region of interest" description="Disordered" evidence="1">
    <location>
        <begin position="86"/>
        <end position="120"/>
    </location>
</feature>
<proteinExistence type="predicted"/>
<sequence length="120" mass="12666">MRRGESWGCCWVWALQMEELAWGRKEPKIINGLDWKRCQISFISTLLLWQGHLPLSPVSSLALGTARDPGAAPAALGTLCQGLPTLPGNNSSLPRSHPALPSGTGSHSLGAGPRGLPCSG</sequence>
<dbReference type="Proteomes" id="UP000694382">
    <property type="component" value="Chromosome 1"/>
</dbReference>
<accession>A0A8U8ANW8</accession>
<reference evidence="2" key="3">
    <citation type="submission" date="2025-09" db="UniProtKB">
        <authorList>
            <consortium name="Ensembl"/>
        </authorList>
    </citation>
    <scope>IDENTIFICATION</scope>
</reference>
<keyword evidence="3" id="KW-1185">Reference proteome</keyword>
<name>A0A8U8ANW8_GEOPR</name>
<evidence type="ECO:0000256" key="1">
    <source>
        <dbReference type="SAM" id="MobiDB-lite"/>
    </source>
</evidence>
<evidence type="ECO:0000313" key="3">
    <source>
        <dbReference type="Proteomes" id="UP000694382"/>
    </source>
</evidence>
<reference evidence="2" key="2">
    <citation type="submission" date="2025-08" db="UniProtKB">
        <authorList>
            <consortium name="Ensembl"/>
        </authorList>
    </citation>
    <scope>IDENTIFICATION</scope>
</reference>
<reference evidence="2" key="1">
    <citation type="submission" date="2020-02" db="EMBL/GenBank/DDBJ databases">
        <authorList>
            <person name="Enbody D E."/>
            <person name="Pettersson E M."/>
        </authorList>
    </citation>
    <scope>NUCLEOTIDE SEQUENCE [LARGE SCALE GENOMIC DNA]</scope>
</reference>